<keyword evidence="1" id="KW-1133">Transmembrane helix</keyword>
<evidence type="ECO:0000313" key="2">
    <source>
        <dbReference type="EMBL" id="MDQ1151107.1"/>
    </source>
</evidence>
<feature type="transmembrane region" description="Helical" evidence="1">
    <location>
        <begin position="46"/>
        <end position="67"/>
    </location>
</feature>
<keyword evidence="1" id="KW-0472">Membrane</keyword>
<reference evidence="2 3" key="1">
    <citation type="submission" date="2023-07" db="EMBL/GenBank/DDBJ databases">
        <title>Functional and genomic diversity of the sorghum phyllosphere microbiome.</title>
        <authorList>
            <person name="Shade A."/>
        </authorList>
    </citation>
    <scope>NUCLEOTIDE SEQUENCE [LARGE SCALE GENOMIC DNA]</scope>
    <source>
        <strain evidence="2 3">SORGH_AS_0892</strain>
    </source>
</reference>
<feature type="transmembrane region" description="Helical" evidence="1">
    <location>
        <begin position="135"/>
        <end position="159"/>
    </location>
</feature>
<evidence type="ECO:0000256" key="1">
    <source>
        <dbReference type="SAM" id="Phobius"/>
    </source>
</evidence>
<gene>
    <name evidence="2" type="ORF">QE382_003091</name>
</gene>
<keyword evidence="1" id="KW-0812">Transmembrane</keyword>
<dbReference type="EMBL" id="JAUTBA010000001">
    <property type="protein sequence ID" value="MDQ1151107.1"/>
    <property type="molecule type" value="Genomic_DNA"/>
</dbReference>
<dbReference type="Proteomes" id="UP001244640">
    <property type="component" value="Unassembled WGS sequence"/>
</dbReference>
<dbReference type="InterPro" id="IPR035177">
    <property type="entry name" value="TssN"/>
</dbReference>
<proteinExistence type="predicted"/>
<protein>
    <submittedName>
        <fullName evidence="2">Uncharacterized protein</fullName>
    </submittedName>
</protein>
<name>A0ABU0U817_9SPHI</name>
<sequence>MNTATAEMEVQTVFLRYILAPLLVFISTIVLSVWNKKNSLLSNKKLIISILIGGLVLALPGFFGFLGFGYMPWGYFITMMYALGLGVLWVYLLSKWDLNTLENKKLFVFFVMFVMLLLGLYIYKLFFDWMSPFRLGWWAATSISIFMVPMFFWWTYIALLSIPMEIHRVWEYPRFPEEISLDHLDFDKLLVLELELYKDSKDVEPLRVKVKAPEKMNFGLWFQKFIEDYNAKFPSAPVRFVDDQGEYQRWIFVVKRSIFRRNVYIDPNADISGNQITEKMTIHAKRVSETIG</sequence>
<accession>A0ABU0U817</accession>
<evidence type="ECO:0000313" key="3">
    <source>
        <dbReference type="Proteomes" id="UP001244640"/>
    </source>
</evidence>
<feature type="transmembrane region" description="Helical" evidence="1">
    <location>
        <begin position="14"/>
        <end position="34"/>
    </location>
</feature>
<feature type="transmembrane region" description="Helical" evidence="1">
    <location>
        <begin position="73"/>
        <end position="94"/>
    </location>
</feature>
<dbReference type="Pfam" id="PF17555">
    <property type="entry name" value="TssN"/>
    <property type="match status" value="1"/>
</dbReference>
<feature type="transmembrane region" description="Helical" evidence="1">
    <location>
        <begin position="106"/>
        <end position="123"/>
    </location>
</feature>
<keyword evidence="3" id="KW-1185">Reference proteome</keyword>
<comment type="caution">
    <text evidence="2">The sequence shown here is derived from an EMBL/GenBank/DDBJ whole genome shotgun (WGS) entry which is preliminary data.</text>
</comment>
<dbReference type="RefSeq" id="WP_307186640.1">
    <property type="nucleotide sequence ID" value="NZ_JAUTBA010000001.1"/>
</dbReference>
<organism evidence="2 3">
    <name type="scientific">Sphingobacterium zeae</name>
    <dbReference type="NCBI Taxonomy" id="1776859"/>
    <lineage>
        <taxon>Bacteria</taxon>
        <taxon>Pseudomonadati</taxon>
        <taxon>Bacteroidota</taxon>
        <taxon>Sphingobacteriia</taxon>
        <taxon>Sphingobacteriales</taxon>
        <taxon>Sphingobacteriaceae</taxon>
        <taxon>Sphingobacterium</taxon>
    </lineage>
</organism>